<dbReference type="InterPro" id="IPR001296">
    <property type="entry name" value="Glyco_trans_1"/>
</dbReference>
<dbReference type="PANTHER" id="PTHR46401">
    <property type="entry name" value="GLYCOSYLTRANSFERASE WBBK-RELATED"/>
    <property type="match status" value="1"/>
</dbReference>
<dbReference type="RefSeq" id="WP_148942354.1">
    <property type="nucleotide sequence ID" value="NZ_VTEI01000027.1"/>
</dbReference>
<dbReference type="Pfam" id="PF00534">
    <property type="entry name" value="Glycos_transf_1"/>
    <property type="match status" value="1"/>
</dbReference>
<dbReference type="Proteomes" id="UP000322267">
    <property type="component" value="Unassembled WGS sequence"/>
</dbReference>
<dbReference type="OrthoDB" id="9806653at2"/>
<feature type="domain" description="Glycosyltransferase subfamily 4-like N-terminal" evidence="3">
    <location>
        <begin position="18"/>
        <end position="185"/>
    </location>
</feature>
<evidence type="ECO:0000259" key="2">
    <source>
        <dbReference type="Pfam" id="PF00534"/>
    </source>
</evidence>
<name>A0A5D4NHZ1_9BACI</name>
<comment type="caution">
    <text evidence="4">The sequence shown here is derived from an EMBL/GenBank/DDBJ whole genome shotgun (WGS) entry which is preliminary data.</text>
</comment>
<dbReference type="CDD" id="cd03801">
    <property type="entry name" value="GT4_PimA-like"/>
    <property type="match status" value="1"/>
</dbReference>
<reference evidence="4 5" key="1">
    <citation type="submission" date="2019-08" db="EMBL/GenBank/DDBJ databases">
        <title>Bacillus genomes from the desert of Cuatro Cienegas, Coahuila.</title>
        <authorList>
            <person name="Olmedo-Alvarez G."/>
        </authorList>
    </citation>
    <scope>NUCLEOTIDE SEQUENCE [LARGE SCALE GENOMIC DNA]</scope>
    <source>
        <strain evidence="4 5">CH34_1T</strain>
    </source>
</reference>
<keyword evidence="1 4" id="KW-0808">Transferase</keyword>
<organism evidence="4 5">
    <name type="scientific">Rossellomorea vietnamensis</name>
    <dbReference type="NCBI Taxonomy" id="218284"/>
    <lineage>
        <taxon>Bacteria</taxon>
        <taxon>Bacillati</taxon>
        <taxon>Bacillota</taxon>
        <taxon>Bacilli</taxon>
        <taxon>Bacillales</taxon>
        <taxon>Bacillaceae</taxon>
        <taxon>Rossellomorea</taxon>
    </lineage>
</organism>
<dbReference type="PANTHER" id="PTHR46401:SF2">
    <property type="entry name" value="GLYCOSYLTRANSFERASE WBBK-RELATED"/>
    <property type="match status" value="1"/>
</dbReference>
<gene>
    <name evidence="4" type="ORF">FZC78_22755</name>
</gene>
<feature type="domain" description="Glycosyl transferase family 1" evidence="2">
    <location>
        <begin position="201"/>
        <end position="347"/>
    </location>
</feature>
<dbReference type="SUPFAM" id="SSF53756">
    <property type="entry name" value="UDP-Glycosyltransferase/glycogen phosphorylase"/>
    <property type="match status" value="1"/>
</dbReference>
<evidence type="ECO:0000259" key="3">
    <source>
        <dbReference type="Pfam" id="PF13439"/>
    </source>
</evidence>
<evidence type="ECO:0000313" key="5">
    <source>
        <dbReference type="Proteomes" id="UP000322267"/>
    </source>
</evidence>
<dbReference type="EMBL" id="VTEI01000027">
    <property type="protein sequence ID" value="TYS12936.1"/>
    <property type="molecule type" value="Genomic_DNA"/>
</dbReference>
<dbReference type="Pfam" id="PF13439">
    <property type="entry name" value="Glyco_transf_4"/>
    <property type="match status" value="1"/>
</dbReference>
<dbReference type="InterPro" id="IPR028098">
    <property type="entry name" value="Glyco_trans_4-like_N"/>
</dbReference>
<evidence type="ECO:0000313" key="4">
    <source>
        <dbReference type="EMBL" id="TYS12936.1"/>
    </source>
</evidence>
<accession>A0A5D4NHZ1</accession>
<dbReference type="GO" id="GO:0016757">
    <property type="term" value="F:glycosyltransferase activity"/>
    <property type="evidence" value="ECO:0007669"/>
    <property type="project" value="InterPro"/>
</dbReference>
<sequence>MRLLHICSYYIGNKLYMNLFSRLSQLGLKQDVFVPVKDESHIGSNQLPAEYHDINYSYRNMIKKHDKYLYKNKITKQMKEIESSFGNAAEIDFIHAHTIFSDGGTAYKLHQKYGTPYIVNVRNTDINFFYKYAVHLRPFMYKILKNAKGIVFLSHAYKEKTFSLLPAEVSEAIKDKCRVIPNGIDDYWHSLHSPVKSQTPDKMSLLFVGLIDKNKNLGSVIRACAILADQGKDVTLHVAGSGPYEERTMELSKELKIEDRVKFHGYIKDKTVIAGLMEESDIFVMPSFRETFGLVYIEAMSKGLPVLYSEGQGIDGFFPDGEVGYSVDPGTPGSIVSGIEKIVQDYEGISSRSIEQSKAFKWEEIAERYKELYSNQPFRFSSET</sequence>
<dbReference type="Gene3D" id="3.40.50.2000">
    <property type="entry name" value="Glycogen Phosphorylase B"/>
    <property type="match status" value="2"/>
</dbReference>
<proteinExistence type="predicted"/>
<protein>
    <submittedName>
        <fullName evidence="4">Glycosyltransferase family 4 protein</fullName>
    </submittedName>
</protein>
<evidence type="ECO:0000256" key="1">
    <source>
        <dbReference type="ARBA" id="ARBA00022679"/>
    </source>
</evidence>
<dbReference type="AlphaFoldDB" id="A0A5D4NHZ1"/>